<evidence type="ECO:0000256" key="1">
    <source>
        <dbReference type="SAM" id="SignalP"/>
    </source>
</evidence>
<dbReference type="InterPro" id="IPR036415">
    <property type="entry name" value="Lamin_tail_dom_sf"/>
</dbReference>
<organism evidence="3 4">
    <name type="scientific">Eiseniibacteriota bacterium</name>
    <dbReference type="NCBI Taxonomy" id="2212470"/>
    <lineage>
        <taxon>Bacteria</taxon>
        <taxon>Candidatus Eiseniibacteriota</taxon>
    </lineage>
</organism>
<dbReference type="PROSITE" id="PS51841">
    <property type="entry name" value="LTD"/>
    <property type="match status" value="1"/>
</dbReference>
<gene>
    <name evidence="3" type="ORF">E6K72_08240</name>
</gene>
<evidence type="ECO:0000259" key="2">
    <source>
        <dbReference type="PROSITE" id="PS51841"/>
    </source>
</evidence>
<name>A0A538SQK8_UNCEI</name>
<dbReference type="EMBL" id="VBOS01000293">
    <property type="protein sequence ID" value="TMQ53659.1"/>
    <property type="molecule type" value="Genomic_DNA"/>
</dbReference>
<dbReference type="SUPFAM" id="SSF74853">
    <property type="entry name" value="Lamin A/C globular tail domain"/>
    <property type="match status" value="1"/>
</dbReference>
<proteinExistence type="predicted"/>
<feature type="domain" description="LTD" evidence="2">
    <location>
        <begin position="18"/>
        <end position="176"/>
    </location>
</feature>
<evidence type="ECO:0000313" key="4">
    <source>
        <dbReference type="Proteomes" id="UP000317716"/>
    </source>
</evidence>
<sequence length="232" mass="23164">MKKATTLIVALALGTLLAQSAFAASPNVRISQVYGGGGGSTGSPTYNVDYVELFNNSGTAVILTGWALEYGSATGNWGSSSGNYLVFPAGASIAACGYLLIQSGTAGSAGGPLPITPDYTSPANMSATSGKVGLFNALNANVACGSEVSGTLVDKVAYGTSNCPEGTAVAALSTTTGAVRNGGGTTDTDNNSSDFTVVSGPVPRNSSSPKNSTCLATPANTNTWGLLKLHYR</sequence>
<dbReference type="InterPro" id="IPR001322">
    <property type="entry name" value="Lamin_tail_dom"/>
</dbReference>
<feature type="chain" id="PRO_5022042307" evidence="1">
    <location>
        <begin position="24"/>
        <end position="232"/>
    </location>
</feature>
<dbReference type="Proteomes" id="UP000317716">
    <property type="component" value="Unassembled WGS sequence"/>
</dbReference>
<keyword evidence="1" id="KW-0732">Signal</keyword>
<protein>
    <submittedName>
        <fullName evidence="3">Lamin tail domain-containing protein</fullName>
    </submittedName>
</protein>
<accession>A0A538SQK8</accession>
<reference evidence="3 4" key="1">
    <citation type="journal article" date="2019" name="Nat. Microbiol.">
        <title>Mediterranean grassland soil C-N compound turnover is dependent on rainfall and depth, and is mediated by genomically divergent microorganisms.</title>
        <authorList>
            <person name="Diamond S."/>
            <person name="Andeer P.F."/>
            <person name="Li Z."/>
            <person name="Crits-Christoph A."/>
            <person name="Burstein D."/>
            <person name="Anantharaman K."/>
            <person name="Lane K.R."/>
            <person name="Thomas B.C."/>
            <person name="Pan C."/>
            <person name="Northen T.R."/>
            <person name="Banfield J.F."/>
        </authorList>
    </citation>
    <scope>NUCLEOTIDE SEQUENCE [LARGE SCALE GENOMIC DNA]</scope>
    <source>
        <strain evidence="3">WS_2</strain>
    </source>
</reference>
<dbReference type="Pfam" id="PF00932">
    <property type="entry name" value="LTD"/>
    <property type="match status" value="1"/>
</dbReference>
<feature type="signal peptide" evidence="1">
    <location>
        <begin position="1"/>
        <end position="23"/>
    </location>
</feature>
<comment type="caution">
    <text evidence="3">The sequence shown here is derived from an EMBL/GenBank/DDBJ whole genome shotgun (WGS) entry which is preliminary data.</text>
</comment>
<dbReference type="AlphaFoldDB" id="A0A538SQK8"/>
<evidence type="ECO:0000313" key="3">
    <source>
        <dbReference type="EMBL" id="TMQ53659.1"/>
    </source>
</evidence>